<dbReference type="STRING" id="4232.A0A251UNA1"/>
<accession>A0A251UNA1</accession>
<feature type="chain" id="PRO_5013259224" evidence="9">
    <location>
        <begin position="22"/>
        <end position="371"/>
    </location>
</feature>
<reference evidence="12" key="3">
    <citation type="submission" date="2020-06" db="EMBL/GenBank/DDBJ databases">
        <title>Helianthus annuus Genome sequencing and assembly Release 2.</title>
        <authorList>
            <person name="Gouzy J."/>
            <person name="Langlade N."/>
            <person name="Munos S."/>
        </authorList>
    </citation>
    <scope>NUCLEOTIDE SEQUENCE</scope>
    <source>
        <tissue evidence="12">Leaves</tissue>
    </source>
</reference>
<dbReference type="EMBL" id="CM007894">
    <property type="protein sequence ID" value="OTG24232.1"/>
    <property type="molecule type" value="Genomic_DNA"/>
</dbReference>
<dbReference type="SMART" id="SM00664">
    <property type="entry name" value="DoH"/>
    <property type="match status" value="1"/>
</dbReference>
<sequence>MNILSNLHVWLILGCLHVIHSQTLQDSCTSSNLQNLNAQILFDTSSLVCSHVWSSEGFVLRTAQAGPNLWSFVLSAPMMNSYVGMGFSPNGGMVGSTAIVGWVAGDGSATMKRYFLGGKTPSLVLVDQGSLQVMPNTSSIICFASRMYLAFQLITFQPSSRLVFAVGSSNNAAPYPPSYQLSIHRNQMVVEFNYDSGEGGEISPPYSDLKRAHGLLNAIGWGVLIPIGAMIARYFKDNKFSWFYAHVFIQLSGFFIGLAGIITGIQLNSRIDVDVDKHKAIGLAVVTLGCLQIIGALMRPREKSKSRKYWNWYHHNVGRILIILAAFNVFYGIYLANLESEWNITYGIFLGILVLVALSLELRLLDKEDDC</sequence>
<keyword evidence="4 9" id="KW-0732">Signal</keyword>
<name>A0A251UNA1_HELAN</name>
<feature type="transmembrane region" description="Helical" evidence="8">
    <location>
        <begin position="214"/>
        <end position="235"/>
    </location>
</feature>
<feature type="transmembrane region" description="Helical" evidence="8">
    <location>
        <begin position="247"/>
        <end position="268"/>
    </location>
</feature>
<comment type="subcellular location">
    <subcellularLocation>
        <location evidence="1">Membrane</location>
    </subcellularLocation>
</comment>
<dbReference type="InterPro" id="IPR006593">
    <property type="entry name" value="Cyt_b561/ferric_Rdtase_TM"/>
</dbReference>
<dbReference type="PROSITE" id="PS50836">
    <property type="entry name" value="DOMON"/>
    <property type="match status" value="1"/>
</dbReference>
<dbReference type="OMA" id="WFYTHLA"/>
<feature type="transmembrane region" description="Helical" evidence="8">
    <location>
        <begin position="319"/>
        <end position="338"/>
    </location>
</feature>
<evidence type="ECO:0000256" key="6">
    <source>
        <dbReference type="ARBA" id="ARBA00022989"/>
    </source>
</evidence>
<dbReference type="PROSITE" id="PS50939">
    <property type="entry name" value="CYTOCHROME_B561"/>
    <property type="match status" value="1"/>
</dbReference>
<keyword evidence="7 8" id="KW-0472">Membrane</keyword>
<dbReference type="EMBL" id="MNCJ02000331">
    <property type="protein sequence ID" value="KAF5759346.1"/>
    <property type="molecule type" value="Genomic_DNA"/>
</dbReference>
<evidence type="ECO:0000259" key="10">
    <source>
        <dbReference type="PROSITE" id="PS50836"/>
    </source>
</evidence>
<evidence type="ECO:0000256" key="8">
    <source>
        <dbReference type="SAM" id="Phobius"/>
    </source>
</evidence>
<evidence type="ECO:0000259" key="11">
    <source>
        <dbReference type="PROSITE" id="PS50939"/>
    </source>
</evidence>
<feature type="transmembrane region" description="Helical" evidence="8">
    <location>
        <begin position="344"/>
        <end position="365"/>
    </location>
</feature>
<dbReference type="CDD" id="cd09631">
    <property type="entry name" value="DOMON_DOH"/>
    <property type="match status" value="1"/>
</dbReference>
<dbReference type="Pfam" id="PF03188">
    <property type="entry name" value="Cytochrom_B561"/>
    <property type="match status" value="1"/>
</dbReference>
<reference evidence="12 14" key="1">
    <citation type="journal article" date="2017" name="Nature">
        <title>The sunflower genome provides insights into oil metabolism, flowering and Asterid evolution.</title>
        <authorList>
            <person name="Badouin H."/>
            <person name="Gouzy J."/>
            <person name="Grassa C.J."/>
            <person name="Murat F."/>
            <person name="Staton S.E."/>
            <person name="Cottret L."/>
            <person name="Lelandais-Briere C."/>
            <person name="Owens G.L."/>
            <person name="Carrere S."/>
            <person name="Mayjonade B."/>
            <person name="Legrand L."/>
            <person name="Gill N."/>
            <person name="Kane N.C."/>
            <person name="Bowers J.E."/>
            <person name="Hubner S."/>
            <person name="Bellec A."/>
            <person name="Berard A."/>
            <person name="Berges H."/>
            <person name="Blanchet N."/>
            <person name="Boniface M.C."/>
            <person name="Brunel D."/>
            <person name="Catrice O."/>
            <person name="Chaidir N."/>
            <person name="Claudel C."/>
            <person name="Donnadieu C."/>
            <person name="Faraut T."/>
            <person name="Fievet G."/>
            <person name="Helmstetter N."/>
            <person name="King M."/>
            <person name="Knapp S.J."/>
            <person name="Lai Z."/>
            <person name="Le Paslier M.C."/>
            <person name="Lippi Y."/>
            <person name="Lorenzon L."/>
            <person name="Mandel J.R."/>
            <person name="Marage G."/>
            <person name="Marchand G."/>
            <person name="Marquand E."/>
            <person name="Bret-Mestries E."/>
            <person name="Morien E."/>
            <person name="Nambeesan S."/>
            <person name="Nguyen T."/>
            <person name="Pegot-Espagnet P."/>
            <person name="Pouilly N."/>
            <person name="Raftis F."/>
            <person name="Sallet E."/>
            <person name="Schiex T."/>
            <person name="Thomas J."/>
            <person name="Vandecasteele C."/>
            <person name="Vares D."/>
            <person name="Vear F."/>
            <person name="Vautrin S."/>
            <person name="Crespi M."/>
            <person name="Mangin B."/>
            <person name="Burke J.M."/>
            <person name="Salse J."/>
            <person name="Munos S."/>
            <person name="Vincourt P."/>
            <person name="Rieseberg L.H."/>
            <person name="Langlade N.B."/>
        </authorList>
    </citation>
    <scope>NUCLEOTIDE SEQUENCE [LARGE SCALE GENOMIC DNA]</scope>
    <source>
        <strain evidence="14">cv. SF193</strain>
        <tissue evidence="12">Leaves</tissue>
    </source>
</reference>
<keyword evidence="14" id="KW-1185">Reference proteome</keyword>
<evidence type="ECO:0000256" key="4">
    <source>
        <dbReference type="ARBA" id="ARBA00022729"/>
    </source>
</evidence>
<reference evidence="13" key="2">
    <citation type="submission" date="2017-02" db="EMBL/GenBank/DDBJ databases">
        <title>Sunflower complete genome.</title>
        <authorList>
            <person name="Langlade N."/>
            <person name="Munos S."/>
        </authorList>
    </citation>
    <scope>NUCLEOTIDE SEQUENCE [LARGE SCALE GENOMIC DNA]</scope>
    <source>
        <tissue evidence="13">Leaves</tissue>
    </source>
</reference>
<keyword evidence="5" id="KW-0249">Electron transport</keyword>
<dbReference type="InterPro" id="IPR045266">
    <property type="entry name" value="DOH_DOMON"/>
</dbReference>
<evidence type="ECO:0000256" key="7">
    <source>
        <dbReference type="ARBA" id="ARBA00023136"/>
    </source>
</evidence>
<gene>
    <name evidence="13" type="ORF">HannXRQ_Chr05g0134411</name>
    <name evidence="12" type="ORF">HanXRQr2_Chr16g0740131</name>
</gene>
<dbReference type="Gene3D" id="1.20.120.1770">
    <property type="match status" value="1"/>
</dbReference>
<evidence type="ECO:0000256" key="2">
    <source>
        <dbReference type="ARBA" id="ARBA00022448"/>
    </source>
</evidence>
<protein>
    <submittedName>
        <fullName evidence="12">Cytochrome b561 and DOMON domain-containing protein</fullName>
    </submittedName>
    <submittedName>
        <fullName evidence="13">Putative DOMON domain-containing protein</fullName>
    </submittedName>
</protein>
<keyword evidence="3 8" id="KW-0812">Transmembrane</keyword>
<dbReference type="Pfam" id="PF03351">
    <property type="entry name" value="DOMON"/>
    <property type="match status" value="1"/>
</dbReference>
<dbReference type="Proteomes" id="UP000215914">
    <property type="component" value="Chromosome 5"/>
</dbReference>
<dbReference type="AlphaFoldDB" id="A0A251UNA1"/>
<dbReference type="PANTHER" id="PTHR23130">
    <property type="entry name" value="CYTOCHROME B561 AND DOMON DOMAIN-CONTAINING PROTEIN"/>
    <property type="match status" value="1"/>
</dbReference>
<evidence type="ECO:0000313" key="13">
    <source>
        <dbReference type="EMBL" id="OTG24232.1"/>
    </source>
</evidence>
<feature type="domain" description="DOMON" evidence="10">
    <location>
        <begin position="56"/>
        <end position="167"/>
    </location>
</feature>
<dbReference type="Gramene" id="mRNA:HanXRQr2_Chr16g0740131">
    <property type="protein sequence ID" value="mRNA:HanXRQr2_Chr16g0740131"/>
    <property type="gene ID" value="HanXRQr2_Chr16g0740131"/>
</dbReference>
<organism evidence="13 14">
    <name type="scientific">Helianthus annuus</name>
    <name type="common">Common sunflower</name>
    <dbReference type="NCBI Taxonomy" id="4232"/>
    <lineage>
        <taxon>Eukaryota</taxon>
        <taxon>Viridiplantae</taxon>
        <taxon>Streptophyta</taxon>
        <taxon>Embryophyta</taxon>
        <taxon>Tracheophyta</taxon>
        <taxon>Spermatophyta</taxon>
        <taxon>Magnoliopsida</taxon>
        <taxon>eudicotyledons</taxon>
        <taxon>Gunneridae</taxon>
        <taxon>Pentapetalae</taxon>
        <taxon>asterids</taxon>
        <taxon>campanulids</taxon>
        <taxon>Asterales</taxon>
        <taxon>Asteraceae</taxon>
        <taxon>Asteroideae</taxon>
        <taxon>Heliantheae alliance</taxon>
        <taxon>Heliantheae</taxon>
        <taxon>Helianthus</taxon>
    </lineage>
</organism>
<dbReference type="SMART" id="SM00665">
    <property type="entry name" value="B561"/>
    <property type="match status" value="1"/>
</dbReference>
<evidence type="ECO:0000313" key="12">
    <source>
        <dbReference type="EMBL" id="KAF5759346.1"/>
    </source>
</evidence>
<evidence type="ECO:0000256" key="5">
    <source>
        <dbReference type="ARBA" id="ARBA00022982"/>
    </source>
</evidence>
<evidence type="ECO:0000256" key="3">
    <source>
        <dbReference type="ARBA" id="ARBA00022692"/>
    </source>
</evidence>
<keyword evidence="2" id="KW-0813">Transport</keyword>
<feature type="transmembrane region" description="Helical" evidence="8">
    <location>
        <begin position="280"/>
        <end position="298"/>
    </location>
</feature>
<dbReference type="FunCoup" id="A0A251UNA1">
    <property type="interactions" value="301"/>
</dbReference>
<evidence type="ECO:0000256" key="9">
    <source>
        <dbReference type="SAM" id="SignalP"/>
    </source>
</evidence>
<evidence type="ECO:0000313" key="14">
    <source>
        <dbReference type="Proteomes" id="UP000215914"/>
    </source>
</evidence>
<evidence type="ECO:0000256" key="1">
    <source>
        <dbReference type="ARBA" id="ARBA00004370"/>
    </source>
</evidence>
<dbReference type="CDD" id="cd08760">
    <property type="entry name" value="Cyt_b561_FRRS1_like"/>
    <property type="match status" value="1"/>
</dbReference>
<feature type="signal peptide" evidence="9">
    <location>
        <begin position="1"/>
        <end position="21"/>
    </location>
</feature>
<dbReference type="GO" id="GO:0016020">
    <property type="term" value="C:membrane"/>
    <property type="evidence" value="ECO:0007669"/>
    <property type="project" value="UniProtKB-SubCell"/>
</dbReference>
<dbReference type="InterPro" id="IPR005018">
    <property type="entry name" value="DOMON_domain"/>
</dbReference>
<keyword evidence="6 8" id="KW-1133">Transmembrane helix</keyword>
<proteinExistence type="predicted"/>
<dbReference type="PANTHER" id="PTHR23130:SF183">
    <property type="entry name" value="CYTOCHROME B561 AND DOMON DOMAIN-CONTAINING PROTEIN"/>
    <property type="match status" value="1"/>
</dbReference>
<feature type="domain" description="Cytochrome b561" evidence="11">
    <location>
        <begin position="175"/>
        <end position="369"/>
    </location>
</feature>
<dbReference type="InParanoid" id="A0A251UNA1"/>
<dbReference type="SUPFAM" id="SSF49344">
    <property type="entry name" value="CBD9-like"/>
    <property type="match status" value="1"/>
</dbReference>